<dbReference type="KEGG" id="fal:FRAAL3531"/>
<dbReference type="AlphaFoldDB" id="Q0RJY6"/>
<keyword evidence="5" id="KW-0029">Amino-acid transport</keyword>
<evidence type="ECO:0000256" key="4">
    <source>
        <dbReference type="ARBA" id="ARBA00022840"/>
    </source>
</evidence>
<evidence type="ECO:0000256" key="3">
    <source>
        <dbReference type="ARBA" id="ARBA00022741"/>
    </source>
</evidence>
<accession>Q0RJY6</accession>
<dbReference type="Gene3D" id="3.40.50.300">
    <property type="entry name" value="P-loop containing nucleotide triphosphate hydrolases"/>
    <property type="match status" value="1"/>
</dbReference>
<keyword evidence="8" id="KW-1185">Reference proteome</keyword>
<dbReference type="CDD" id="cd03224">
    <property type="entry name" value="ABC_TM1139_LivF_branched"/>
    <property type="match status" value="1"/>
</dbReference>
<dbReference type="GO" id="GO:0016887">
    <property type="term" value="F:ATP hydrolysis activity"/>
    <property type="evidence" value="ECO:0007669"/>
    <property type="project" value="InterPro"/>
</dbReference>
<evidence type="ECO:0000259" key="6">
    <source>
        <dbReference type="PROSITE" id="PS50893"/>
    </source>
</evidence>
<keyword evidence="4 7" id="KW-0067">ATP-binding</keyword>
<organism evidence="7 8">
    <name type="scientific">Frankia alni (strain DSM 45986 / CECT 9034 / ACN14a)</name>
    <dbReference type="NCBI Taxonomy" id="326424"/>
    <lineage>
        <taxon>Bacteria</taxon>
        <taxon>Bacillati</taxon>
        <taxon>Actinomycetota</taxon>
        <taxon>Actinomycetes</taxon>
        <taxon>Frankiales</taxon>
        <taxon>Frankiaceae</taxon>
        <taxon>Frankia</taxon>
    </lineage>
</organism>
<dbReference type="InterPro" id="IPR052156">
    <property type="entry name" value="BCAA_Transport_ATP-bd_LivF"/>
</dbReference>
<dbReference type="GO" id="GO:0015807">
    <property type="term" value="P:L-amino acid transport"/>
    <property type="evidence" value="ECO:0007669"/>
    <property type="project" value="TreeGrafter"/>
</dbReference>
<dbReference type="GO" id="GO:0005524">
    <property type="term" value="F:ATP binding"/>
    <property type="evidence" value="ECO:0007669"/>
    <property type="project" value="UniProtKB-KW"/>
</dbReference>
<evidence type="ECO:0000256" key="2">
    <source>
        <dbReference type="ARBA" id="ARBA00022448"/>
    </source>
</evidence>
<evidence type="ECO:0000256" key="5">
    <source>
        <dbReference type="ARBA" id="ARBA00022970"/>
    </source>
</evidence>
<dbReference type="Proteomes" id="UP000000657">
    <property type="component" value="Chromosome"/>
</dbReference>
<dbReference type="PROSITE" id="PS50893">
    <property type="entry name" value="ABC_TRANSPORTER_2"/>
    <property type="match status" value="1"/>
</dbReference>
<dbReference type="PANTHER" id="PTHR43820:SF4">
    <property type="entry name" value="HIGH-AFFINITY BRANCHED-CHAIN AMINO ACID TRANSPORT ATP-BINDING PROTEIN LIVF"/>
    <property type="match status" value="1"/>
</dbReference>
<sequence length="254" mass="25622">MGTAAPAVGGAGTGAATPLLAVRGLEAGYGAVRVVRSLDLTADSGTVLGVLGPNGSGKTTMMMTLAGLLPRLGGEVLVDGSPVPGGRPAAANRAGIVLVPDDRALFPDLDVRENLVVARRSGGYSLDDVVELFPSLGKRLNVAAGALSGGEQQMLAVARALVQKPRVLLIDEMSMGLAPVIVEGLLPVVRRIADETGAVVILVEQHVQLALEVADQAVVLVHGEVVRSGPAADLAHDRAGLEAAYLGAEAGASA</sequence>
<dbReference type="InterPro" id="IPR003593">
    <property type="entry name" value="AAA+_ATPase"/>
</dbReference>
<dbReference type="SUPFAM" id="SSF52540">
    <property type="entry name" value="P-loop containing nucleoside triphosphate hydrolases"/>
    <property type="match status" value="1"/>
</dbReference>
<dbReference type="Pfam" id="PF00005">
    <property type="entry name" value="ABC_tran"/>
    <property type="match status" value="1"/>
</dbReference>
<dbReference type="EC" id="3.6.3.-" evidence="7"/>
<dbReference type="STRING" id="326424.FRAAL3531"/>
<keyword evidence="2" id="KW-0813">Transport</keyword>
<evidence type="ECO:0000313" key="7">
    <source>
        <dbReference type="EMBL" id="CAJ62174.1"/>
    </source>
</evidence>
<dbReference type="InterPro" id="IPR027417">
    <property type="entry name" value="P-loop_NTPase"/>
</dbReference>
<protein>
    <submittedName>
        <fullName evidence="7">ABC transport protein, ATP-binding component</fullName>
        <ecNumber evidence="7">3.6.3.-</ecNumber>
    </submittedName>
</protein>
<keyword evidence="7" id="KW-0378">Hydrolase</keyword>
<dbReference type="RefSeq" id="WP_011604672.1">
    <property type="nucleotide sequence ID" value="NC_008278.1"/>
</dbReference>
<evidence type="ECO:0000313" key="8">
    <source>
        <dbReference type="Proteomes" id="UP000000657"/>
    </source>
</evidence>
<comment type="similarity">
    <text evidence="1">Belongs to the ABC transporter superfamily.</text>
</comment>
<dbReference type="eggNOG" id="COG0410">
    <property type="taxonomic scope" value="Bacteria"/>
</dbReference>
<dbReference type="InterPro" id="IPR017871">
    <property type="entry name" value="ABC_transporter-like_CS"/>
</dbReference>
<dbReference type="SMART" id="SM00382">
    <property type="entry name" value="AAA"/>
    <property type="match status" value="1"/>
</dbReference>
<gene>
    <name evidence="7" type="ordered locus">FRAAL3531</name>
</gene>
<reference evidence="7 8" key="1">
    <citation type="journal article" date="2007" name="Genome Res.">
        <title>Genome characteristics of facultatively symbiotic Frankia sp. strains reflect host range and host plant biogeography.</title>
        <authorList>
            <person name="Normand P."/>
            <person name="Lapierre P."/>
            <person name="Tisa L.S."/>
            <person name="Gogarten J.P."/>
            <person name="Alloisio N."/>
            <person name="Bagnarol E."/>
            <person name="Bassi C.A."/>
            <person name="Berry A.M."/>
            <person name="Bickhart D.M."/>
            <person name="Choisne N."/>
            <person name="Couloux A."/>
            <person name="Cournoyer B."/>
            <person name="Cruveiller S."/>
            <person name="Daubin V."/>
            <person name="Demange N."/>
            <person name="Francino M.P."/>
            <person name="Goltsman E."/>
            <person name="Huang Y."/>
            <person name="Kopp O.R."/>
            <person name="Labarre L."/>
            <person name="Lapidus A."/>
            <person name="Lavire C."/>
            <person name="Marechal J."/>
            <person name="Martinez M."/>
            <person name="Mastronunzio J.E."/>
            <person name="Mullin B.C."/>
            <person name="Niemann J."/>
            <person name="Pujic P."/>
            <person name="Rawnsley T."/>
            <person name="Rouy Z."/>
            <person name="Schenowitz C."/>
            <person name="Sellstedt A."/>
            <person name="Tavares F."/>
            <person name="Tomkins J.P."/>
            <person name="Vallenet D."/>
            <person name="Valverde C."/>
            <person name="Wall L.G."/>
            <person name="Wang Y."/>
            <person name="Medigue C."/>
            <person name="Benson D.R."/>
        </authorList>
    </citation>
    <scope>NUCLEOTIDE SEQUENCE [LARGE SCALE GENOMIC DNA]</scope>
    <source>
        <strain evidence="8">DSM 45986 / CECT 9034 / ACN14a</strain>
    </source>
</reference>
<name>Q0RJY6_FRAAA</name>
<feature type="domain" description="ABC transporter" evidence="6">
    <location>
        <begin position="20"/>
        <end position="247"/>
    </location>
</feature>
<dbReference type="HOGENOM" id="CLU_000604_1_2_11"/>
<proteinExistence type="inferred from homology"/>
<dbReference type="GO" id="GO:0015658">
    <property type="term" value="F:branched-chain amino acid transmembrane transporter activity"/>
    <property type="evidence" value="ECO:0007669"/>
    <property type="project" value="TreeGrafter"/>
</dbReference>
<evidence type="ECO:0000256" key="1">
    <source>
        <dbReference type="ARBA" id="ARBA00005417"/>
    </source>
</evidence>
<dbReference type="PROSITE" id="PS00211">
    <property type="entry name" value="ABC_TRANSPORTER_1"/>
    <property type="match status" value="1"/>
</dbReference>
<keyword evidence="3" id="KW-0547">Nucleotide-binding</keyword>
<dbReference type="InterPro" id="IPR003439">
    <property type="entry name" value="ABC_transporter-like_ATP-bd"/>
</dbReference>
<dbReference type="EMBL" id="CT573213">
    <property type="protein sequence ID" value="CAJ62174.1"/>
    <property type="molecule type" value="Genomic_DNA"/>
</dbReference>
<dbReference type="PANTHER" id="PTHR43820">
    <property type="entry name" value="HIGH-AFFINITY BRANCHED-CHAIN AMINO ACID TRANSPORT ATP-BINDING PROTEIN LIVF"/>
    <property type="match status" value="1"/>
</dbReference>